<reference evidence="4 5" key="2">
    <citation type="journal article" date="2017" name="Int. J. Syst. Evol. Microbiol.">
        <title>Pseudomonas furukawaii sp. nov., a polychlorinated biphenyl-degrading bacterium isolated from biphenyl-contaminated soil in Japan.</title>
        <authorList>
            <person name="Kimura N."/>
            <person name="Watanabe T."/>
            <person name="Suenaga H."/>
            <person name="Fujihara H."/>
            <person name="Futagami T."/>
            <person name="Goto M."/>
            <person name="Hanada S."/>
            <person name="Hirose J."/>
        </authorList>
    </citation>
    <scope>NUCLEOTIDE SEQUENCE [LARGE SCALE GENOMIC DNA]</scope>
    <source>
        <strain evidence="5">DSM 10086 / NBRC 110670 / KF707</strain>
    </source>
</reference>
<dbReference type="KEGG" id="pfuw:KF707C_37970"/>
<sequence length="329" mass="37990">MARGGVNKAVVKIARDALLARGLRPTVDAVRIELGNTGSKSTIHRCLKELAERIPPHNAPGEDDVIITLAHQMGDHLRENAQAAVAAERETLTRQQLEFRLQRQQCEERIQDLQGIVAALTEQVQAQRQLELTLQNRMTDSEMERSRLQEVEQSLRAQLEKSALQVQSLEEKHLRARQALEHYRQSQQDQRAQELRRHDEELQQLRREIRSLQQSLIGKQDELTTLNRDNERLLSDVRAQQQQQRQWERELIAQRQQFQETSSALSTDLATARALLTSSQTENATLRERLKRHVGEYRQCRRQIHRQEKQLHQLQAISPTMSPPSPPAG</sequence>
<evidence type="ECO:0000313" key="5">
    <source>
        <dbReference type="Proteomes" id="UP000218554"/>
    </source>
</evidence>
<evidence type="ECO:0000256" key="2">
    <source>
        <dbReference type="SAM" id="MobiDB-lite"/>
    </source>
</evidence>
<dbReference type="Proteomes" id="UP000218554">
    <property type="component" value="Chromosome"/>
</dbReference>
<feature type="domain" description="KfrA N-terminal DNA-binding" evidence="3">
    <location>
        <begin position="8"/>
        <end position="114"/>
    </location>
</feature>
<dbReference type="EMBL" id="AP014862">
    <property type="protein sequence ID" value="BAU75485.1"/>
    <property type="molecule type" value="Genomic_DNA"/>
</dbReference>
<keyword evidence="1" id="KW-0175">Coiled coil</keyword>
<proteinExistence type="predicted"/>
<feature type="region of interest" description="Disordered" evidence="2">
    <location>
        <begin position="308"/>
        <end position="329"/>
    </location>
</feature>
<evidence type="ECO:0000259" key="3">
    <source>
        <dbReference type="Pfam" id="PF11740"/>
    </source>
</evidence>
<protein>
    <submittedName>
        <fullName evidence="4">Cointegrate resolution protein T</fullName>
    </submittedName>
</protein>
<evidence type="ECO:0000313" key="4">
    <source>
        <dbReference type="EMBL" id="BAU75485.1"/>
    </source>
</evidence>
<keyword evidence="5" id="KW-1185">Reference proteome</keyword>
<evidence type="ECO:0000256" key="1">
    <source>
        <dbReference type="SAM" id="Coils"/>
    </source>
</evidence>
<name>A0AAD1C288_METFU</name>
<gene>
    <name evidence="4" type="ORF">KF707C_37970</name>
</gene>
<accession>A0AAD1C288</accession>
<feature type="coiled-coil region" evidence="1">
    <location>
        <begin position="78"/>
        <end position="257"/>
    </location>
</feature>
<dbReference type="RefSeq" id="WP_003454594.1">
    <property type="nucleotide sequence ID" value="NZ_AJMR01000216.1"/>
</dbReference>
<dbReference type="Pfam" id="PF11740">
    <property type="entry name" value="KfrA_N"/>
    <property type="match status" value="1"/>
</dbReference>
<dbReference type="InterPro" id="IPR021104">
    <property type="entry name" value="KfrA_DNA-bd_N"/>
</dbReference>
<dbReference type="AlphaFoldDB" id="A0AAD1C288"/>
<organism evidence="4 5">
    <name type="scientific">Metapseudomonas furukawaii</name>
    <name type="common">Pseudomonas furukawaii</name>
    <dbReference type="NCBI Taxonomy" id="1149133"/>
    <lineage>
        <taxon>Bacteria</taxon>
        <taxon>Pseudomonadati</taxon>
        <taxon>Pseudomonadota</taxon>
        <taxon>Gammaproteobacteria</taxon>
        <taxon>Pseudomonadales</taxon>
        <taxon>Pseudomonadaceae</taxon>
        <taxon>Metapseudomonas</taxon>
    </lineage>
</organism>
<reference evidence="5" key="1">
    <citation type="submission" date="2015-05" db="EMBL/GenBank/DDBJ databases">
        <title>Draft genome sequencing of a biphenyl-degrading bacterium, Pseudomonas balearica KF707 (=NBRC110670).</title>
        <authorList>
            <person name="Kimura N."/>
            <person name="Hirose J."/>
            <person name="Watanabe T."/>
            <person name="Suenaga H."/>
            <person name="Fujihara H."/>
            <person name="Noguchi M."/>
            <person name="Hashimoto M."/>
            <person name="Shimodaira J."/>
            <person name="Tsuchikane K."/>
            <person name="Hosoyama A."/>
            <person name="Yamazoe A."/>
            <person name="Fujita N."/>
            <person name="Furukawa K."/>
        </authorList>
    </citation>
    <scope>NUCLEOTIDE SEQUENCE [LARGE SCALE GENOMIC DNA]</scope>
    <source>
        <strain evidence="5">DSM 10086 / NBRC 110670 / KF707</strain>
    </source>
</reference>